<gene>
    <name evidence="1" type="ORF">FC96_GL002199</name>
</gene>
<keyword evidence="2" id="KW-1185">Reference proteome</keyword>
<dbReference type="AlphaFoldDB" id="A0A0R1HW81"/>
<dbReference type="PATRIC" id="fig|1302272.5.peg.2248"/>
<proteinExistence type="predicted"/>
<dbReference type="EMBL" id="AZCX01000006">
    <property type="protein sequence ID" value="KRK47714.1"/>
    <property type="molecule type" value="Genomic_DNA"/>
</dbReference>
<sequence length="82" mass="9788">MVRDKAFWEKFEAGKLKWDGALYTEWGRLGTTANNIFHDTDLVLAETEFSTLEDYGLAQVTQHFYRLSYLDKTELEMFHRQY</sequence>
<accession>A0A0R1HW81</accession>
<comment type="caution">
    <text evidence="1">The sequence shown here is derived from an EMBL/GenBank/DDBJ whole genome shotgun (WGS) entry which is preliminary data.</text>
</comment>
<protein>
    <submittedName>
        <fullName evidence="1">Uncharacterized protein</fullName>
    </submittedName>
</protein>
<evidence type="ECO:0000313" key="1">
    <source>
        <dbReference type="EMBL" id="KRK47714.1"/>
    </source>
</evidence>
<evidence type="ECO:0000313" key="2">
    <source>
        <dbReference type="Proteomes" id="UP000050911"/>
    </source>
</evidence>
<organism evidence="1 2">
    <name type="scientific">Secundilactobacillus kimchicus JCM 15530</name>
    <dbReference type="NCBI Taxonomy" id="1302272"/>
    <lineage>
        <taxon>Bacteria</taxon>
        <taxon>Bacillati</taxon>
        <taxon>Bacillota</taxon>
        <taxon>Bacilli</taxon>
        <taxon>Lactobacillales</taxon>
        <taxon>Lactobacillaceae</taxon>
        <taxon>Secundilactobacillus</taxon>
    </lineage>
</organism>
<reference evidence="1 2" key="1">
    <citation type="journal article" date="2015" name="Genome Announc.">
        <title>Expanding the biotechnology potential of lactobacilli through comparative genomics of 213 strains and associated genera.</title>
        <authorList>
            <person name="Sun Z."/>
            <person name="Harris H.M."/>
            <person name="McCann A."/>
            <person name="Guo C."/>
            <person name="Argimon S."/>
            <person name="Zhang W."/>
            <person name="Yang X."/>
            <person name="Jeffery I.B."/>
            <person name="Cooney J.C."/>
            <person name="Kagawa T.F."/>
            <person name="Liu W."/>
            <person name="Song Y."/>
            <person name="Salvetti E."/>
            <person name="Wrobel A."/>
            <person name="Rasinkangas P."/>
            <person name="Parkhill J."/>
            <person name="Rea M.C."/>
            <person name="O'Sullivan O."/>
            <person name="Ritari J."/>
            <person name="Douillard F.P."/>
            <person name="Paul Ross R."/>
            <person name="Yang R."/>
            <person name="Briner A.E."/>
            <person name="Felis G.E."/>
            <person name="de Vos W.M."/>
            <person name="Barrangou R."/>
            <person name="Klaenhammer T.R."/>
            <person name="Caufield P.W."/>
            <person name="Cui Y."/>
            <person name="Zhang H."/>
            <person name="O'Toole P.W."/>
        </authorList>
    </citation>
    <scope>NUCLEOTIDE SEQUENCE [LARGE SCALE GENOMIC DNA]</scope>
    <source>
        <strain evidence="1 2">JCM 15530</strain>
    </source>
</reference>
<dbReference type="Proteomes" id="UP000050911">
    <property type="component" value="Unassembled WGS sequence"/>
</dbReference>
<name>A0A0R1HW81_9LACO</name>